<evidence type="ECO:0000256" key="1">
    <source>
        <dbReference type="ARBA" id="ARBA00004141"/>
    </source>
</evidence>
<gene>
    <name evidence="9" type="ORF">Bathy02g02330</name>
</gene>
<sequence>MCGFFPRNQTRKGLNTRALKAPCDKERVRENESAVTCMTSTRENQEETEALLPRHGIKEEDFEDEDTTSEMKGRVGTTKSSTKFQTPFAFILLSFLTILALGLSCVAEEYIIKQIPGFDFFWFLAFSELVVFSALTVLVQLCGWDQEEEEEEKKKREEEDAKKNKAKSSDVDLREEGKAEDTYTSGFWHTKAPKTTLVLGGILIALYTSLGKFAYKYVNYATGTVLKSAKLIPVMFVSVVWLKRRYELIDYVACFLLVAAACEFGLGEQENSDKTENPSENYALGLTLSLITIGIGAFQSNVTDRILRDYGATVGENMLWTNAVGAIFIFFFVVLLEPHAFMFFWDTPLYFMLLTFRSVSFFFGAWLYTIIVKHFGAVPAVAITTTRKLLTVVGSFVFFASDKPFTTTYAIALGLFVLAVGCEYVKHYQKHSSQTHSLKGGRLRKKTASTSV</sequence>
<name>K8ERL3_9CHLO</name>
<dbReference type="EMBL" id="FO082277">
    <property type="protein sequence ID" value="CCO15050.1"/>
    <property type="molecule type" value="Genomic_DNA"/>
</dbReference>
<evidence type="ECO:0000256" key="3">
    <source>
        <dbReference type="ARBA" id="ARBA00022448"/>
    </source>
</evidence>
<keyword evidence="6 8" id="KW-0472">Membrane</keyword>
<dbReference type="Pfam" id="PF08449">
    <property type="entry name" value="UAA"/>
    <property type="match status" value="1"/>
</dbReference>
<evidence type="ECO:0000256" key="6">
    <source>
        <dbReference type="ARBA" id="ARBA00023136"/>
    </source>
</evidence>
<dbReference type="Proteomes" id="UP000198341">
    <property type="component" value="Chromosome 2"/>
</dbReference>
<feature type="transmembrane region" description="Helical" evidence="8">
    <location>
        <begin position="380"/>
        <end position="400"/>
    </location>
</feature>
<evidence type="ECO:0000256" key="8">
    <source>
        <dbReference type="SAM" id="Phobius"/>
    </source>
</evidence>
<dbReference type="PANTHER" id="PTHR10778">
    <property type="entry name" value="SOLUTE CARRIER FAMILY 35 MEMBER B"/>
    <property type="match status" value="1"/>
</dbReference>
<keyword evidence="4 8" id="KW-0812">Transmembrane</keyword>
<feature type="transmembrane region" description="Helical" evidence="8">
    <location>
        <begin position="406"/>
        <end position="425"/>
    </location>
</feature>
<feature type="transmembrane region" description="Helical" evidence="8">
    <location>
        <begin position="319"/>
        <end position="336"/>
    </location>
</feature>
<reference evidence="9 10" key="1">
    <citation type="submission" date="2011-10" db="EMBL/GenBank/DDBJ databases">
        <authorList>
            <person name="Genoscope - CEA"/>
        </authorList>
    </citation>
    <scope>NUCLEOTIDE SEQUENCE [LARGE SCALE GENOMIC DNA]</scope>
    <source>
        <strain evidence="9 10">RCC 1105</strain>
    </source>
</reference>
<keyword evidence="3" id="KW-0813">Transport</keyword>
<dbReference type="AlphaFoldDB" id="K8ERL3"/>
<dbReference type="OrthoDB" id="497696at2759"/>
<comment type="subcellular location">
    <subcellularLocation>
        <location evidence="1">Membrane</location>
        <topology evidence="1">Multi-pass membrane protein</topology>
    </subcellularLocation>
</comment>
<organism evidence="9 10">
    <name type="scientific">Bathycoccus prasinos</name>
    <dbReference type="NCBI Taxonomy" id="41875"/>
    <lineage>
        <taxon>Eukaryota</taxon>
        <taxon>Viridiplantae</taxon>
        <taxon>Chlorophyta</taxon>
        <taxon>Mamiellophyceae</taxon>
        <taxon>Mamiellales</taxon>
        <taxon>Bathycoccaceae</taxon>
        <taxon>Bathycoccus</taxon>
    </lineage>
</organism>
<dbReference type="PANTHER" id="PTHR10778:SF8">
    <property type="entry name" value="ADENOSINE 3'-PHOSPHO 5'-PHOSPHOSULFATE TRANSPORTER 2"/>
    <property type="match status" value="1"/>
</dbReference>
<dbReference type="GO" id="GO:0046964">
    <property type="term" value="F:3'-phosphoadenosine 5'-phosphosulfate transmembrane transporter activity"/>
    <property type="evidence" value="ECO:0007669"/>
    <property type="project" value="TreeGrafter"/>
</dbReference>
<accession>K8ERL3</accession>
<proteinExistence type="inferred from homology"/>
<feature type="transmembrane region" description="Helical" evidence="8">
    <location>
        <begin position="348"/>
        <end position="368"/>
    </location>
</feature>
<feature type="transmembrane region" description="Helical" evidence="8">
    <location>
        <begin position="281"/>
        <end position="298"/>
    </location>
</feature>
<evidence type="ECO:0000256" key="4">
    <source>
        <dbReference type="ARBA" id="ARBA00022692"/>
    </source>
</evidence>
<dbReference type="KEGG" id="bpg:Bathy02g02330"/>
<dbReference type="GeneID" id="19017346"/>
<feature type="transmembrane region" description="Helical" evidence="8">
    <location>
        <begin position="248"/>
        <end position="266"/>
    </location>
</feature>
<keyword evidence="5 8" id="KW-1133">Transmembrane helix</keyword>
<dbReference type="InterPro" id="IPR037185">
    <property type="entry name" value="EmrE-like"/>
</dbReference>
<dbReference type="GO" id="GO:0000139">
    <property type="term" value="C:Golgi membrane"/>
    <property type="evidence" value="ECO:0007669"/>
    <property type="project" value="TreeGrafter"/>
</dbReference>
<feature type="transmembrane region" description="Helical" evidence="8">
    <location>
        <begin position="197"/>
        <end position="215"/>
    </location>
</feature>
<evidence type="ECO:0000256" key="2">
    <source>
        <dbReference type="ARBA" id="ARBA00008349"/>
    </source>
</evidence>
<dbReference type="GO" id="GO:0005789">
    <property type="term" value="C:endoplasmic reticulum membrane"/>
    <property type="evidence" value="ECO:0007669"/>
    <property type="project" value="TreeGrafter"/>
</dbReference>
<keyword evidence="10" id="KW-1185">Reference proteome</keyword>
<feature type="transmembrane region" description="Helical" evidence="8">
    <location>
        <begin position="123"/>
        <end position="144"/>
    </location>
</feature>
<evidence type="ECO:0000256" key="7">
    <source>
        <dbReference type="SAM" id="MobiDB-lite"/>
    </source>
</evidence>
<dbReference type="RefSeq" id="XP_007514810.1">
    <property type="nucleotide sequence ID" value="XM_007514748.1"/>
</dbReference>
<evidence type="ECO:0000256" key="5">
    <source>
        <dbReference type="ARBA" id="ARBA00022989"/>
    </source>
</evidence>
<dbReference type="InterPro" id="IPR013657">
    <property type="entry name" value="SCL35B1-4/HUT1"/>
</dbReference>
<protein>
    <recommendedName>
        <fullName evidence="11">Drug/Metabolite transporter superfamily</fullName>
    </recommendedName>
</protein>
<feature type="transmembrane region" description="Helical" evidence="8">
    <location>
        <begin position="221"/>
        <end position="241"/>
    </location>
</feature>
<dbReference type="SUPFAM" id="SSF103481">
    <property type="entry name" value="Multidrug resistance efflux transporter EmrE"/>
    <property type="match status" value="1"/>
</dbReference>
<dbReference type="eggNOG" id="KOG1582">
    <property type="taxonomic scope" value="Eukaryota"/>
</dbReference>
<feature type="transmembrane region" description="Helical" evidence="8">
    <location>
        <begin position="88"/>
        <end position="111"/>
    </location>
</feature>
<feature type="region of interest" description="Disordered" evidence="7">
    <location>
        <begin position="152"/>
        <end position="177"/>
    </location>
</feature>
<comment type="similarity">
    <text evidence="2">Belongs to the nucleotide-sugar transporter family. UDP-galactose:UMP antiporter (TC 2.A.7.11) subfamily.</text>
</comment>
<evidence type="ECO:0000313" key="10">
    <source>
        <dbReference type="Proteomes" id="UP000198341"/>
    </source>
</evidence>
<evidence type="ECO:0008006" key="11">
    <source>
        <dbReference type="Google" id="ProtNLM"/>
    </source>
</evidence>
<evidence type="ECO:0000313" key="9">
    <source>
        <dbReference type="EMBL" id="CCO15050.1"/>
    </source>
</evidence>